<evidence type="ECO:0000256" key="3">
    <source>
        <dbReference type="ARBA" id="ARBA00022517"/>
    </source>
</evidence>
<gene>
    <name evidence="13" type="primary">PUF3</name>
    <name evidence="13" type="ORF">LTR05_000103</name>
</gene>
<comment type="function">
    <text evidence="7">RNA-binding nucleolar protein required for pre-rRNA processing. Involved in production of 18S rRNA and assembly of small ribosomal subunit.</text>
</comment>
<dbReference type="Proteomes" id="UP001309876">
    <property type="component" value="Unassembled WGS sequence"/>
</dbReference>
<dbReference type="GO" id="GO:0006364">
    <property type="term" value="P:rRNA processing"/>
    <property type="evidence" value="ECO:0007669"/>
    <property type="project" value="UniProtKB-KW"/>
</dbReference>
<dbReference type="InterPro" id="IPR016024">
    <property type="entry name" value="ARM-type_fold"/>
</dbReference>
<evidence type="ECO:0000256" key="11">
    <source>
        <dbReference type="SAM" id="MobiDB-lite"/>
    </source>
</evidence>
<feature type="compositionally biased region" description="Polar residues" evidence="11">
    <location>
        <begin position="516"/>
        <end position="527"/>
    </location>
</feature>
<sequence>MSQQYASYHVPLATQSMPRDQKQVDHTYADTWSANQYGKGSRPHVGGPYAGGQVINRKSVAANNTFNYMPVQHQQSVSNVSSSYGRQPRDLENGFDGYQVQKMQHYQQQPYTQTYYPSNISIPVEAQHSHYDYSGAIDAPGMTLELANDGQNDTNHIYRSPLLEDFRINKAKKYELKDIYGHIVEFSGDQLGSRFIQQKLEVATSDEKDRVFNEIAQDSRQLMTDVFGNYVIQKMFEHGNQPQKKLLASHMKGHVYALSTQVYGCRVVQKALEYILTDQQASLIKELDGCVLKVVEDQNGNHVIQKAIERIPGEHIQFIVDAHRGHVHYLSKHSYGCRVIQRMLEHCTPRAKRQILAELHMNISDLIQDAFGNYVVQHVIANGEAQDRKPVIDKVMSRLLENATHKFASNVVEKALDYADDEQRRTMLRKLTVRDETGQSQSSKLLSHQYGNYVIQKSGAHLQGHTLASLIEEMEQYLLQLRRVSTGKQVTAFENTIREARHRLGRQRLEDGIHSAPTQPRTSIARR</sequence>
<dbReference type="GO" id="GO:0005737">
    <property type="term" value="C:cytoplasm"/>
    <property type="evidence" value="ECO:0007669"/>
    <property type="project" value="UniProtKB-SubCell"/>
</dbReference>
<keyword evidence="2" id="KW-0963">Cytoplasm</keyword>
<feature type="repeat" description="Pumilio" evidence="10">
    <location>
        <begin position="178"/>
        <end position="213"/>
    </location>
</feature>
<evidence type="ECO:0000259" key="12">
    <source>
        <dbReference type="PROSITE" id="PS50303"/>
    </source>
</evidence>
<dbReference type="PANTHER" id="PTHR12537">
    <property type="entry name" value="RNA BINDING PROTEIN PUMILIO-RELATED"/>
    <property type="match status" value="1"/>
</dbReference>
<dbReference type="Gene3D" id="1.25.10.10">
    <property type="entry name" value="Leucine-rich Repeat Variant"/>
    <property type="match status" value="1"/>
</dbReference>
<feature type="repeat" description="Pumilio" evidence="10">
    <location>
        <begin position="214"/>
        <end position="249"/>
    </location>
</feature>
<evidence type="ECO:0000313" key="14">
    <source>
        <dbReference type="Proteomes" id="UP001309876"/>
    </source>
</evidence>
<dbReference type="InterPro" id="IPR033133">
    <property type="entry name" value="PUM-HD"/>
</dbReference>
<feature type="domain" description="PUM-HD" evidence="12">
    <location>
        <begin position="158"/>
        <end position="498"/>
    </location>
</feature>
<dbReference type="PROSITE" id="PS50303">
    <property type="entry name" value="PUM_HD"/>
    <property type="match status" value="1"/>
</dbReference>
<feature type="region of interest" description="Disordered" evidence="11">
    <location>
        <begin position="505"/>
        <end position="527"/>
    </location>
</feature>
<feature type="repeat" description="Pumilio" evidence="10">
    <location>
        <begin position="358"/>
        <end position="393"/>
    </location>
</feature>
<dbReference type="Pfam" id="PF00806">
    <property type="entry name" value="PUF"/>
    <property type="match status" value="8"/>
</dbReference>
<name>A0AAN7T5R9_9EURO</name>
<protein>
    <recommendedName>
        <fullName evidence="9">Pumilio homology domain family member 3</fullName>
    </recommendedName>
</protein>
<dbReference type="FunFam" id="1.25.10.10:FF:000004">
    <property type="entry name" value="Pumilio homolog 1 isoform 2"/>
    <property type="match status" value="1"/>
</dbReference>
<evidence type="ECO:0000256" key="5">
    <source>
        <dbReference type="ARBA" id="ARBA00022737"/>
    </source>
</evidence>
<dbReference type="InterPro" id="IPR011989">
    <property type="entry name" value="ARM-like"/>
</dbReference>
<dbReference type="AlphaFoldDB" id="A0AAN7T5R9"/>
<keyword evidence="6" id="KW-0694">RNA-binding</keyword>
<evidence type="ECO:0000256" key="10">
    <source>
        <dbReference type="PROSITE-ProRule" id="PRU00317"/>
    </source>
</evidence>
<proteinExistence type="inferred from homology"/>
<feature type="repeat" description="Pumilio" evidence="10">
    <location>
        <begin position="317"/>
        <end position="357"/>
    </location>
</feature>
<dbReference type="SUPFAM" id="SSF48371">
    <property type="entry name" value="ARM repeat"/>
    <property type="match status" value="1"/>
</dbReference>
<dbReference type="GeneID" id="90025535"/>
<organism evidence="13 14">
    <name type="scientific">Lithohypha guttulata</name>
    <dbReference type="NCBI Taxonomy" id="1690604"/>
    <lineage>
        <taxon>Eukaryota</taxon>
        <taxon>Fungi</taxon>
        <taxon>Dikarya</taxon>
        <taxon>Ascomycota</taxon>
        <taxon>Pezizomycotina</taxon>
        <taxon>Eurotiomycetes</taxon>
        <taxon>Chaetothyriomycetidae</taxon>
        <taxon>Chaetothyriales</taxon>
        <taxon>Trichomeriaceae</taxon>
        <taxon>Lithohypha</taxon>
    </lineage>
</organism>
<evidence type="ECO:0000256" key="1">
    <source>
        <dbReference type="ARBA" id="ARBA00004496"/>
    </source>
</evidence>
<keyword evidence="14" id="KW-1185">Reference proteome</keyword>
<comment type="subcellular location">
    <subcellularLocation>
        <location evidence="1">Cytoplasm</location>
    </subcellularLocation>
</comment>
<dbReference type="EMBL" id="JAVRRJ010000001">
    <property type="protein sequence ID" value="KAK5089935.1"/>
    <property type="molecule type" value="Genomic_DNA"/>
</dbReference>
<dbReference type="InterPro" id="IPR001313">
    <property type="entry name" value="Pumilio_RNA-bd_rpt"/>
</dbReference>
<comment type="caution">
    <text evidence="13">The sequence shown here is derived from an EMBL/GenBank/DDBJ whole genome shotgun (WGS) entry which is preliminary data.</text>
</comment>
<evidence type="ECO:0000256" key="7">
    <source>
        <dbReference type="ARBA" id="ARBA00024893"/>
    </source>
</evidence>
<feature type="repeat" description="Pumilio" evidence="10">
    <location>
        <begin position="250"/>
        <end position="285"/>
    </location>
</feature>
<evidence type="ECO:0000256" key="2">
    <source>
        <dbReference type="ARBA" id="ARBA00022490"/>
    </source>
</evidence>
<dbReference type="SMART" id="SM00025">
    <property type="entry name" value="Pumilio"/>
    <property type="match status" value="8"/>
</dbReference>
<dbReference type="PANTHER" id="PTHR12537:SF12">
    <property type="entry name" value="MATERNAL PROTEIN PUMILIO"/>
    <property type="match status" value="1"/>
</dbReference>
<feature type="repeat" description="Pumilio" evidence="10">
    <location>
        <begin position="394"/>
        <end position="429"/>
    </location>
</feature>
<dbReference type="RefSeq" id="XP_064753512.1">
    <property type="nucleotide sequence ID" value="XM_064900200.1"/>
</dbReference>
<reference evidence="13 14" key="1">
    <citation type="submission" date="2023-08" db="EMBL/GenBank/DDBJ databases">
        <title>Black Yeasts Isolated from many extreme environments.</title>
        <authorList>
            <person name="Coleine C."/>
            <person name="Stajich J.E."/>
            <person name="Selbmann L."/>
        </authorList>
    </citation>
    <scope>NUCLEOTIDE SEQUENCE [LARGE SCALE GENOMIC DNA]</scope>
    <source>
        <strain evidence="13 14">CCFEE 5910</strain>
    </source>
</reference>
<dbReference type="PROSITE" id="PS50302">
    <property type="entry name" value="PUM"/>
    <property type="match status" value="6"/>
</dbReference>
<evidence type="ECO:0000313" key="13">
    <source>
        <dbReference type="EMBL" id="KAK5089935.1"/>
    </source>
</evidence>
<evidence type="ECO:0000256" key="6">
    <source>
        <dbReference type="ARBA" id="ARBA00022884"/>
    </source>
</evidence>
<evidence type="ECO:0000256" key="8">
    <source>
        <dbReference type="ARBA" id="ARBA00060736"/>
    </source>
</evidence>
<evidence type="ECO:0000256" key="4">
    <source>
        <dbReference type="ARBA" id="ARBA00022552"/>
    </source>
</evidence>
<dbReference type="CDD" id="cd07920">
    <property type="entry name" value="Pumilio"/>
    <property type="match status" value="1"/>
</dbReference>
<keyword evidence="4" id="KW-0698">rRNA processing</keyword>
<keyword evidence="5" id="KW-0677">Repeat</keyword>
<dbReference type="InterPro" id="IPR033712">
    <property type="entry name" value="Pumilio_RNA-bd"/>
</dbReference>
<accession>A0AAN7T5R9</accession>
<evidence type="ECO:0000256" key="9">
    <source>
        <dbReference type="ARBA" id="ARBA00081811"/>
    </source>
</evidence>
<keyword evidence="3" id="KW-0690">Ribosome biogenesis</keyword>
<dbReference type="GO" id="GO:0000288">
    <property type="term" value="P:nuclear-transcribed mRNA catabolic process, deadenylation-dependent decay"/>
    <property type="evidence" value="ECO:0007669"/>
    <property type="project" value="TreeGrafter"/>
</dbReference>
<dbReference type="GO" id="GO:0003730">
    <property type="term" value="F:mRNA 3'-UTR binding"/>
    <property type="evidence" value="ECO:0007669"/>
    <property type="project" value="TreeGrafter"/>
</dbReference>
<comment type="similarity">
    <text evidence="8">Belongs to the PUF3 family.</text>
</comment>